<keyword evidence="3" id="KW-1003">Cell membrane</keyword>
<dbReference type="Proteomes" id="UP000295050">
    <property type="component" value="Unassembled WGS sequence"/>
</dbReference>
<feature type="domain" description="ABC transmembrane type-1" evidence="8">
    <location>
        <begin position="79"/>
        <end position="263"/>
    </location>
</feature>
<reference evidence="9 10" key="1">
    <citation type="submission" date="2019-03" db="EMBL/GenBank/DDBJ databases">
        <title>Genomic Encyclopedia of Type Strains, Phase IV (KMG-IV): sequencing the most valuable type-strain genomes for metagenomic binning, comparative biology and taxonomic classification.</title>
        <authorList>
            <person name="Goeker M."/>
        </authorList>
    </citation>
    <scope>NUCLEOTIDE SEQUENCE [LARGE SCALE GENOMIC DNA]</scope>
    <source>
        <strain evidence="9 10">DSM 24766</strain>
    </source>
</reference>
<keyword evidence="6 7" id="KW-0472">Membrane</keyword>
<evidence type="ECO:0000256" key="2">
    <source>
        <dbReference type="ARBA" id="ARBA00022448"/>
    </source>
</evidence>
<dbReference type="SUPFAM" id="SSF161098">
    <property type="entry name" value="MetI-like"/>
    <property type="match status" value="1"/>
</dbReference>
<dbReference type="OrthoDB" id="8557224at2"/>
<dbReference type="GO" id="GO:0005886">
    <property type="term" value="C:plasma membrane"/>
    <property type="evidence" value="ECO:0007669"/>
    <property type="project" value="UniProtKB-SubCell"/>
</dbReference>
<feature type="transmembrane region" description="Helical" evidence="7">
    <location>
        <begin position="85"/>
        <end position="105"/>
    </location>
</feature>
<proteinExistence type="inferred from homology"/>
<keyword evidence="5 7" id="KW-1133">Transmembrane helix</keyword>
<dbReference type="InterPro" id="IPR005769">
    <property type="entry name" value="PhnE/PtxC"/>
</dbReference>
<dbReference type="RefSeq" id="WP_132951486.1">
    <property type="nucleotide sequence ID" value="NZ_SLXU01000007.1"/>
</dbReference>
<evidence type="ECO:0000256" key="5">
    <source>
        <dbReference type="ARBA" id="ARBA00022989"/>
    </source>
</evidence>
<evidence type="ECO:0000256" key="7">
    <source>
        <dbReference type="RuleBase" id="RU363032"/>
    </source>
</evidence>
<comment type="caution">
    <text evidence="9">The sequence shown here is derived from an EMBL/GenBank/DDBJ whole genome shotgun (WGS) entry which is preliminary data.</text>
</comment>
<dbReference type="Pfam" id="PF00528">
    <property type="entry name" value="BPD_transp_1"/>
    <property type="match status" value="1"/>
</dbReference>
<comment type="similarity">
    <text evidence="7">Belongs to the binding-protein-dependent transport system permease family.</text>
</comment>
<dbReference type="Gene3D" id="1.10.3720.10">
    <property type="entry name" value="MetI-like"/>
    <property type="match status" value="1"/>
</dbReference>
<name>A0A4V2SW57_9RHOB</name>
<dbReference type="PANTHER" id="PTHR30043">
    <property type="entry name" value="PHOSPHONATES TRANSPORT SYSTEM PERMEASE PROTEIN"/>
    <property type="match status" value="1"/>
</dbReference>
<dbReference type="AlphaFoldDB" id="A0A4V2SW57"/>
<dbReference type="NCBIfam" id="TIGR01097">
    <property type="entry name" value="PhnE"/>
    <property type="match status" value="1"/>
</dbReference>
<evidence type="ECO:0000256" key="6">
    <source>
        <dbReference type="ARBA" id="ARBA00023136"/>
    </source>
</evidence>
<keyword evidence="2 7" id="KW-0813">Transport</keyword>
<gene>
    <name evidence="9" type="ORF">EV663_107111</name>
</gene>
<evidence type="ECO:0000256" key="4">
    <source>
        <dbReference type="ARBA" id="ARBA00022692"/>
    </source>
</evidence>
<keyword evidence="4 7" id="KW-0812">Transmembrane</keyword>
<feature type="transmembrane region" description="Helical" evidence="7">
    <location>
        <begin position="241"/>
        <end position="262"/>
    </location>
</feature>
<dbReference type="PANTHER" id="PTHR30043:SF1">
    <property type="entry name" value="ABC TRANSPORT SYSTEM PERMEASE PROTEIN P69"/>
    <property type="match status" value="1"/>
</dbReference>
<dbReference type="EMBL" id="SLXU01000007">
    <property type="protein sequence ID" value="TCP60936.1"/>
    <property type="molecule type" value="Genomic_DNA"/>
</dbReference>
<comment type="subcellular location">
    <subcellularLocation>
        <location evidence="1 7">Cell membrane</location>
        <topology evidence="1 7">Multi-pass membrane protein</topology>
    </subcellularLocation>
</comment>
<evidence type="ECO:0000313" key="10">
    <source>
        <dbReference type="Proteomes" id="UP000295050"/>
    </source>
</evidence>
<sequence>MPVLEKDDTQIWRRRTRGQALTHWAGWLIGTAIFVYCWQQISGATTWFFVWDAPRIAGDIWTRATPPRWEYIAQLGRPIWDTLNIATLGTLMALVMAVPVAFLAARNTTPSRLFIRPIALLIIVSTRSINSLIWALLLIAIIGPGVFAGVIAIAIRSIGFCAKLLYEAIEEIDHTQVEAITATGASRWQVMAYGIVPQILPAFAGISVFRWDINIRESTVLGLVGAGGIGLQLQSSLNVLAWPQVSLILLVILAFVVVSEWVSAKVRGAII</sequence>
<feature type="transmembrane region" description="Helical" evidence="7">
    <location>
        <begin position="190"/>
        <end position="211"/>
    </location>
</feature>
<dbReference type="PROSITE" id="PS50928">
    <property type="entry name" value="ABC_TM1"/>
    <property type="match status" value="1"/>
</dbReference>
<keyword evidence="10" id="KW-1185">Reference proteome</keyword>
<dbReference type="GO" id="GO:0015416">
    <property type="term" value="F:ABC-type phosphonate transporter activity"/>
    <property type="evidence" value="ECO:0007669"/>
    <property type="project" value="InterPro"/>
</dbReference>
<protein>
    <submittedName>
        <fullName evidence="9">Phosphonate transport system permease protein</fullName>
    </submittedName>
</protein>
<dbReference type="CDD" id="cd06261">
    <property type="entry name" value="TM_PBP2"/>
    <property type="match status" value="1"/>
</dbReference>
<dbReference type="InterPro" id="IPR035906">
    <property type="entry name" value="MetI-like_sf"/>
</dbReference>
<evidence type="ECO:0000256" key="1">
    <source>
        <dbReference type="ARBA" id="ARBA00004651"/>
    </source>
</evidence>
<feature type="transmembrane region" description="Helical" evidence="7">
    <location>
        <begin position="21"/>
        <end position="41"/>
    </location>
</feature>
<evidence type="ECO:0000259" key="8">
    <source>
        <dbReference type="PROSITE" id="PS50928"/>
    </source>
</evidence>
<dbReference type="InterPro" id="IPR000515">
    <property type="entry name" value="MetI-like"/>
</dbReference>
<organism evidence="9 10">
    <name type="scientific">Rhodovulum bhavnagarense</name>
    <dbReference type="NCBI Taxonomy" id="992286"/>
    <lineage>
        <taxon>Bacteria</taxon>
        <taxon>Pseudomonadati</taxon>
        <taxon>Pseudomonadota</taxon>
        <taxon>Alphaproteobacteria</taxon>
        <taxon>Rhodobacterales</taxon>
        <taxon>Paracoccaceae</taxon>
        <taxon>Rhodovulum</taxon>
    </lineage>
</organism>
<evidence type="ECO:0000313" key="9">
    <source>
        <dbReference type="EMBL" id="TCP60936.1"/>
    </source>
</evidence>
<accession>A0A4V2SW57</accession>
<evidence type="ECO:0000256" key="3">
    <source>
        <dbReference type="ARBA" id="ARBA00022475"/>
    </source>
</evidence>